<dbReference type="PANTHER" id="PTHR24421">
    <property type="entry name" value="NITRATE/NITRITE SENSOR PROTEIN NARX-RELATED"/>
    <property type="match status" value="1"/>
</dbReference>
<feature type="transmembrane region" description="Helical" evidence="9">
    <location>
        <begin position="56"/>
        <end position="76"/>
    </location>
</feature>
<dbReference type="InterPro" id="IPR050482">
    <property type="entry name" value="Sensor_HK_TwoCompSys"/>
</dbReference>
<dbReference type="GO" id="GO:0016301">
    <property type="term" value="F:kinase activity"/>
    <property type="evidence" value="ECO:0007669"/>
    <property type="project" value="UniProtKB-KW"/>
</dbReference>
<evidence type="ECO:0000256" key="4">
    <source>
        <dbReference type="ARBA" id="ARBA00022679"/>
    </source>
</evidence>
<organism evidence="11 12">
    <name type="scientific">Ammonicoccus fulvus</name>
    <dbReference type="NCBI Taxonomy" id="3138240"/>
    <lineage>
        <taxon>Bacteria</taxon>
        <taxon>Bacillati</taxon>
        <taxon>Actinomycetota</taxon>
        <taxon>Actinomycetes</taxon>
        <taxon>Propionibacteriales</taxon>
        <taxon>Propionibacteriaceae</taxon>
        <taxon>Ammonicoccus</taxon>
    </lineage>
</organism>
<keyword evidence="8" id="KW-0902">Two-component regulatory system</keyword>
<feature type="transmembrane region" description="Helical" evidence="9">
    <location>
        <begin position="83"/>
        <end position="107"/>
    </location>
</feature>
<sequence>MTSGIVVETLTPEPRPRLAGAGAGAFVLAVALGSVALGMVIGVPGQGIVDSVVSRVNAGVQAVGFTILTLTGAVLMHRRPGHALGWLLAGAGIAQLLTMSTVGYATLAANSGFALPAVALWATNWMWVPAQVGILLVLLRFPDGRLPGRGWRFVEYAALGWGALTLLTTAFLPGRVGLTTLEVDNPIGLAAAGPLLHALLSPLFLLLPLLTVAAALAPVLRWRRAGVHDRQQLRWIAAAAALTVVAAPLVLLGTDTADSLLALATLLFPAAIAVAVLRRRLWELGVIARAVLSLGVTGGLLVGAYVAAVRWLAGDAVPVVAGLVVAAAAIPTHRLIRRLFDRFLLGTNGDPLTVAADLRATLTAGPLDTLGDVSARLAHALRLPWVGFEDEDGGVVAEAGERGTAAVLGVPVLTGGRRVGRLLAQERTAGEAFSPRDVTVLSEVADAAALVVRAVHADERLAESRKRLGTVRREERARLQRDLHDGLGPVLGGITLRAEAAHNLVSSGADPGRVVEQLESIGTDAEGAVAEIRRLIDELRPTALGEAGLAEAVEVAVASLADGLVRRVSLDVPDELDSRTEVAAYRIVVEAVRNVVLHAEAHTVTVEGRVEREELVLSVGDDGRGLGEAQPGVGIRAMTDRATELGGSLTVRDHEEGGTEVIARLPLGRGEA</sequence>
<dbReference type="SUPFAM" id="SSF55781">
    <property type="entry name" value="GAF domain-like"/>
    <property type="match status" value="1"/>
</dbReference>
<reference evidence="11 12" key="1">
    <citation type="submission" date="2024-04" db="EMBL/GenBank/DDBJ databases">
        <title>Isolation of an actinomycete strain from pig manure.</title>
        <authorList>
            <person name="Gong T."/>
            <person name="Yu Z."/>
            <person name="An M."/>
            <person name="Wei C."/>
            <person name="Yang W."/>
            <person name="Liu L."/>
        </authorList>
    </citation>
    <scope>NUCLEOTIDE SEQUENCE [LARGE SCALE GENOMIC DNA]</scope>
    <source>
        <strain evidence="11 12">ZF39</strain>
    </source>
</reference>
<feature type="transmembrane region" description="Helical" evidence="9">
    <location>
        <begin position="21"/>
        <end position="44"/>
    </location>
</feature>
<dbReference type="Proteomes" id="UP001442841">
    <property type="component" value="Chromosome"/>
</dbReference>
<dbReference type="RefSeq" id="WP_425310314.1">
    <property type="nucleotide sequence ID" value="NZ_CP154795.1"/>
</dbReference>
<protein>
    <recommendedName>
        <fullName evidence="2">histidine kinase</fullName>
        <ecNumber evidence="2">2.7.13.3</ecNumber>
    </recommendedName>
</protein>
<evidence type="ECO:0000313" key="12">
    <source>
        <dbReference type="Proteomes" id="UP001442841"/>
    </source>
</evidence>
<dbReference type="InterPro" id="IPR036890">
    <property type="entry name" value="HATPase_C_sf"/>
</dbReference>
<evidence type="ECO:0000256" key="1">
    <source>
        <dbReference type="ARBA" id="ARBA00000085"/>
    </source>
</evidence>
<dbReference type="PANTHER" id="PTHR24421:SF10">
    <property type="entry name" value="NITRATE_NITRITE SENSOR PROTEIN NARQ"/>
    <property type="match status" value="1"/>
</dbReference>
<dbReference type="Gene3D" id="3.30.565.10">
    <property type="entry name" value="Histidine kinase-like ATPase, C-terminal domain"/>
    <property type="match status" value="1"/>
</dbReference>
<proteinExistence type="predicted"/>
<keyword evidence="4" id="KW-0808">Transferase</keyword>
<evidence type="ECO:0000256" key="2">
    <source>
        <dbReference type="ARBA" id="ARBA00012438"/>
    </source>
</evidence>
<gene>
    <name evidence="11" type="ORF">AADG42_16740</name>
</gene>
<evidence type="ECO:0000256" key="7">
    <source>
        <dbReference type="ARBA" id="ARBA00022840"/>
    </source>
</evidence>
<evidence type="ECO:0000256" key="9">
    <source>
        <dbReference type="SAM" id="Phobius"/>
    </source>
</evidence>
<feature type="domain" description="Histidine kinase/HSP90-like ATPase" evidence="10">
    <location>
        <begin position="579"/>
        <end position="669"/>
    </location>
</feature>
<keyword evidence="12" id="KW-1185">Reference proteome</keyword>
<dbReference type="EC" id="2.7.13.3" evidence="2"/>
<feature type="transmembrane region" description="Helical" evidence="9">
    <location>
        <begin position="194"/>
        <end position="220"/>
    </location>
</feature>
<evidence type="ECO:0000256" key="8">
    <source>
        <dbReference type="ARBA" id="ARBA00023012"/>
    </source>
</evidence>
<dbReference type="Gene3D" id="1.20.5.1930">
    <property type="match status" value="1"/>
</dbReference>
<evidence type="ECO:0000256" key="3">
    <source>
        <dbReference type="ARBA" id="ARBA00022553"/>
    </source>
</evidence>
<feature type="transmembrane region" description="Helical" evidence="9">
    <location>
        <begin position="259"/>
        <end position="278"/>
    </location>
</feature>
<feature type="transmembrane region" description="Helical" evidence="9">
    <location>
        <begin position="113"/>
        <end position="141"/>
    </location>
</feature>
<keyword evidence="9" id="KW-1133">Transmembrane helix</keyword>
<dbReference type="Pfam" id="PF02518">
    <property type="entry name" value="HATPase_c"/>
    <property type="match status" value="1"/>
</dbReference>
<feature type="transmembrane region" description="Helical" evidence="9">
    <location>
        <begin position="232"/>
        <end position="253"/>
    </location>
</feature>
<dbReference type="Gene3D" id="3.30.450.40">
    <property type="match status" value="1"/>
</dbReference>
<evidence type="ECO:0000313" key="11">
    <source>
        <dbReference type="EMBL" id="XAN08883.1"/>
    </source>
</evidence>
<dbReference type="CDD" id="cd16917">
    <property type="entry name" value="HATPase_UhpB-NarQ-NarX-like"/>
    <property type="match status" value="1"/>
</dbReference>
<keyword evidence="7" id="KW-0067">ATP-binding</keyword>
<dbReference type="EMBL" id="CP154795">
    <property type="protein sequence ID" value="XAN08883.1"/>
    <property type="molecule type" value="Genomic_DNA"/>
</dbReference>
<dbReference type="InterPro" id="IPR011712">
    <property type="entry name" value="Sig_transdc_His_kin_sub3_dim/P"/>
</dbReference>
<keyword evidence="9" id="KW-0472">Membrane</keyword>
<comment type="catalytic activity">
    <reaction evidence="1">
        <text>ATP + protein L-histidine = ADP + protein N-phospho-L-histidine.</text>
        <dbReference type="EC" id="2.7.13.3"/>
    </reaction>
</comment>
<evidence type="ECO:0000256" key="6">
    <source>
        <dbReference type="ARBA" id="ARBA00022777"/>
    </source>
</evidence>
<keyword evidence="9" id="KW-0812">Transmembrane</keyword>
<evidence type="ECO:0000259" key="10">
    <source>
        <dbReference type="SMART" id="SM00387"/>
    </source>
</evidence>
<feature type="transmembrane region" description="Helical" evidence="9">
    <location>
        <begin position="290"/>
        <end position="313"/>
    </location>
</feature>
<keyword evidence="5" id="KW-0547">Nucleotide-binding</keyword>
<keyword evidence="3" id="KW-0597">Phosphoprotein</keyword>
<dbReference type="InterPro" id="IPR003594">
    <property type="entry name" value="HATPase_dom"/>
</dbReference>
<dbReference type="Pfam" id="PF07730">
    <property type="entry name" value="HisKA_3"/>
    <property type="match status" value="1"/>
</dbReference>
<name>A0ABZ3FVT0_9ACTN</name>
<dbReference type="InterPro" id="IPR029016">
    <property type="entry name" value="GAF-like_dom_sf"/>
</dbReference>
<feature type="transmembrane region" description="Helical" evidence="9">
    <location>
        <begin position="153"/>
        <end position="174"/>
    </location>
</feature>
<keyword evidence="6 11" id="KW-0418">Kinase</keyword>
<evidence type="ECO:0000256" key="5">
    <source>
        <dbReference type="ARBA" id="ARBA00022741"/>
    </source>
</evidence>
<dbReference type="SMART" id="SM00387">
    <property type="entry name" value="HATPase_c"/>
    <property type="match status" value="1"/>
</dbReference>
<accession>A0ABZ3FVT0</accession>
<dbReference type="SUPFAM" id="SSF55874">
    <property type="entry name" value="ATPase domain of HSP90 chaperone/DNA topoisomerase II/histidine kinase"/>
    <property type="match status" value="1"/>
</dbReference>